<dbReference type="SUPFAM" id="SSF47413">
    <property type="entry name" value="lambda repressor-like DNA-binding domains"/>
    <property type="match status" value="1"/>
</dbReference>
<evidence type="ECO:0000256" key="1">
    <source>
        <dbReference type="ARBA" id="ARBA00023125"/>
    </source>
</evidence>
<name>A0A1E7DPR6_9BACI</name>
<comment type="caution">
    <text evidence="4">The sequence shown here is derived from an EMBL/GenBank/DDBJ whole genome shotgun (WGS) entry which is preliminary data.</text>
</comment>
<accession>A0A1E7DPR6</accession>
<dbReference type="Pfam" id="PF01381">
    <property type="entry name" value="HTH_3"/>
    <property type="match status" value="1"/>
</dbReference>
<dbReference type="SMART" id="SM00530">
    <property type="entry name" value="HTH_XRE"/>
    <property type="match status" value="1"/>
</dbReference>
<evidence type="ECO:0000259" key="3">
    <source>
        <dbReference type="PROSITE" id="PS51500"/>
    </source>
</evidence>
<dbReference type="Pfam" id="PF08671">
    <property type="entry name" value="SinI"/>
    <property type="match status" value="1"/>
</dbReference>
<dbReference type="AlphaFoldDB" id="A0A1E7DPR6"/>
<dbReference type="GO" id="GO:0005829">
    <property type="term" value="C:cytosol"/>
    <property type="evidence" value="ECO:0007669"/>
    <property type="project" value="TreeGrafter"/>
</dbReference>
<organism evidence="4 5">
    <name type="scientific">Domibacillus iocasae</name>
    <dbReference type="NCBI Taxonomy" id="1714016"/>
    <lineage>
        <taxon>Bacteria</taxon>
        <taxon>Bacillati</taxon>
        <taxon>Bacillota</taxon>
        <taxon>Bacilli</taxon>
        <taxon>Bacillales</taxon>
        <taxon>Bacillaceae</taxon>
        <taxon>Domibacillus</taxon>
    </lineage>
</organism>
<dbReference type="GO" id="GO:0046983">
    <property type="term" value="F:protein dimerization activity"/>
    <property type="evidence" value="ECO:0007669"/>
    <property type="project" value="InterPro"/>
</dbReference>
<dbReference type="GO" id="GO:0003677">
    <property type="term" value="F:DNA binding"/>
    <property type="evidence" value="ECO:0007669"/>
    <property type="project" value="UniProtKB-KW"/>
</dbReference>
<dbReference type="PROSITE" id="PS50943">
    <property type="entry name" value="HTH_CROC1"/>
    <property type="match status" value="1"/>
</dbReference>
<dbReference type="PANTHER" id="PTHR46797:SF13">
    <property type="entry name" value="HTH-TYPE TRANSCRIPTIONAL REGULATOR SINR"/>
    <property type="match status" value="1"/>
</dbReference>
<dbReference type="InterPro" id="IPR001387">
    <property type="entry name" value="Cro/C1-type_HTH"/>
</dbReference>
<feature type="domain" description="HTH cro/C1-type" evidence="2">
    <location>
        <begin position="7"/>
        <end position="62"/>
    </location>
</feature>
<dbReference type="InterPro" id="IPR050807">
    <property type="entry name" value="TransReg_Diox_bact_type"/>
</dbReference>
<evidence type="ECO:0000313" key="4">
    <source>
        <dbReference type="EMBL" id="OES44995.1"/>
    </source>
</evidence>
<dbReference type="CDD" id="cd00093">
    <property type="entry name" value="HTH_XRE"/>
    <property type="match status" value="1"/>
</dbReference>
<dbReference type="PROSITE" id="PS51500">
    <property type="entry name" value="SIN"/>
    <property type="match status" value="1"/>
</dbReference>
<dbReference type="EMBL" id="MAMP01000021">
    <property type="protein sequence ID" value="OES44995.1"/>
    <property type="molecule type" value="Genomic_DNA"/>
</dbReference>
<keyword evidence="1" id="KW-0238">DNA-binding</keyword>
<protein>
    <submittedName>
        <fullName evidence="4">Transcriptional regulator</fullName>
    </submittedName>
</protein>
<dbReference type="RefSeq" id="WP_069938617.1">
    <property type="nucleotide sequence ID" value="NZ_MAMP01000021.1"/>
</dbReference>
<dbReference type="OrthoDB" id="1859224at2"/>
<dbReference type="InterPro" id="IPR010982">
    <property type="entry name" value="Lambda_DNA-bd_dom_sf"/>
</dbReference>
<feature type="domain" description="Sin" evidence="3">
    <location>
        <begin position="65"/>
        <end position="103"/>
    </location>
</feature>
<dbReference type="PANTHER" id="PTHR46797">
    <property type="entry name" value="HTH-TYPE TRANSCRIPTIONAL REGULATOR"/>
    <property type="match status" value="1"/>
</dbReference>
<dbReference type="SUPFAM" id="SSF47406">
    <property type="entry name" value="SinR repressor dimerisation domain-like"/>
    <property type="match status" value="1"/>
</dbReference>
<reference evidence="4 5" key="1">
    <citation type="submission" date="2016-06" db="EMBL/GenBank/DDBJ databases">
        <title>Domibacillus iocasae genome sequencing.</title>
        <authorList>
            <person name="Verma A."/>
            <person name="Pal Y."/>
            <person name="Ojha A.K."/>
            <person name="Krishnamurthi S."/>
        </authorList>
    </citation>
    <scope>NUCLEOTIDE SEQUENCE [LARGE SCALE GENOMIC DNA]</scope>
    <source>
        <strain evidence="4 5">DSM 29979</strain>
    </source>
</reference>
<sequence length="108" mass="12649">MSIGERIRSFRLEKGMSLTELASRSDTAKSYISSVERDLQLNPSIQFLRKVSRVLDVNIEQLLNDSVYENSPVLDEEWMKLAREAMESGTSKEQFKEFLEFQKWQKIN</sequence>
<dbReference type="Proteomes" id="UP000095658">
    <property type="component" value="Unassembled WGS sequence"/>
</dbReference>
<gene>
    <name evidence="4" type="ORF">BA724_06945</name>
</gene>
<evidence type="ECO:0000313" key="5">
    <source>
        <dbReference type="Proteomes" id="UP000095658"/>
    </source>
</evidence>
<evidence type="ECO:0000259" key="2">
    <source>
        <dbReference type="PROSITE" id="PS50943"/>
    </source>
</evidence>
<keyword evidence="5" id="KW-1185">Reference proteome</keyword>
<dbReference type="Gene3D" id="1.10.260.40">
    <property type="entry name" value="lambda repressor-like DNA-binding domains"/>
    <property type="match status" value="1"/>
</dbReference>
<dbReference type="STRING" id="1714016.BA724_06945"/>
<dbReference type="GO" id="GO:0003700">
    <property type="term" value="F:DNA-binding transcription factor activity"/>
    <property type="evidence" value="ECO:0007669"/>
    <property type="project" value="TreeGrafter"/>
</dbReference>
<dbReference type="InterPro" id="IPR036281">
    <property type="entry name" value="SinR/SinI_dimer_dom_sf"/>
</dbReference>
<dbReference type="InterPro" id="IPR010981">
    <property type="entry name" value="SinR/SinI_dimer_dom"/>
</dbReference>
<proteinExistence type="predicted"/>